<evidence type="ECO:0000256" key="1">
    <source>
        <dbReference type="SAM" id="MobiDB-lite"/>
    </source>
</evidence>
<proteinExistence type="predicted"/>
<feature type="compositionally biased region" description="Polar residues" evidence="1">
    <location>
        <begin position="38"/>
        <end position="49"/>
    </location>
</feature>
<evidence type="ECO:0000313" key="2">
    <source>
        <dbReference type="EMBL" id="KAF2273357.1"/>
    </source>
</evidence>
<protein>
    <submittedName>
        <fullName evidence="2">Uncharacterized protein</fullName>
    </submittedName>
</protein>
<dbReference type="AlphaFoldDB" id="A0A6A6JAS1"/>
<name>A0A6A6JAS1_WESOR</name>
<sequence length="62" mass="6543">MHPPPTLLLHPSCACATSQSATPPTVPLNNSFQQAQADTIQPSCPSPFQQHPKIAIPRSKAG</sequence>
<accession>A0A6A6JAS1</accession>
<dbReference type="GeneID" id="54552220"/>
<reference evidence="2" key="1">
    <citation type="journal article" date="2020" name="Stud. Mycol.">
        <title>101 Dothideomycetes genomes: a test case for predicting lifestyles and emergence of pathogens.</title>
        <authorList>
            <person name="Haridas S."/>
            <person name="Albert R."/>
            <person name="Binder M."/>
            <person name="Bloem J."/>
            <person name="Labutti K."/>
            <person name="Salamov A."/>
            <person name="Andreopoulos B."/>
            <person name="Baker S."/>
            <person name="Barry K."/>
            <person name="Bills G."/>
            <person name="Bluhm B."/>
            <person name="Cannon C."/>
            <person name="Castanera R."/>
            <person name="Culley D."/>
            <person name="Daum C."/>
            <person name="Ezra D."/>
            <person name="Gonzalez J."/>
            <person name="Henrissat B."/>
            <person name="Kuo A."/>
            <person name="Liang C."/>
            <person name="Lipzen A."/>
            <person name="Lutzoni F."/>
            <person name="Magnuson J."/>
            <person name="Mondo S."/>
            <person name="Nolan M."/>
            <person name="Ohm R."/>
            <person name="Pangilinan J."/>
            <person name="Park H.-J."/>
            <person name="Ramirez L."/>
            <person name="Alfaro M."/>
            <person name="Sun H."/>
            <person name="Tritt A."/>
            <person name="Yoshinaga Y."/>
            <person name="Zwiers L.-H."/>
            <person name="Turgeon B."/>
            <person name="Goodwin S."/>
            <person name="Spatafora J."/>
            <person name="Crous P."/>
            <person name="Grigoriev I."/>
        </authorList>
    </citation>
    <scope>NUCLEOTIDE SEQUENCE</scope>
    <source>
        <strain evidence="2">CBS 379.55</strain>
    </source>
</reference>
<gene>
    <name evidence="2" type="ORF">EI97DRAFT_436217</name>
</gene>
<dbReference type="Proteomes" id="UP000800097">
    <property type="component" value="Unassembled WGS sequence"/>
</dbReference>
<feature type="region of interest" description="Disordered" evidence="1">
    <location>
        <begin position="38"/>
        <end position="62"/>
    </location>
</feature>
<organism evidence="2 3">
    <name type="scientific">Westerdykella ornata</name>
    <dbReference type="NCBI Taxonomy" id="318751"/>
    <lineage>
        <taxon>Eukaryota</taxon>
        <taxon>Fungi</taxon>
        <taxon>Dikarya</taxon>
        <taxon>Ascomycota</taxon>
        <taxon>Pezizomycotina</taxon>
        <taxon>Dothideomycetes</taxon>
        <taxon>Pleosporomycetidae</taxon>
        <taxon>Pleosporales</taxon>
        <taxon>Sporormiaceae</taxon>
        <taxon>Westerdykella</taxon>
    </lineage>
</organism>
<evidence type="ECO:0000313" key="3">
    <source>
        <dbReference type="Proteomes" id="UP000800097"/>
    </source>
</evidence>
<dbReference type="EMBL" id="ML986511">
    <property type="protein sequence ID" value="KAF2273357.1"/>
    <property type="molecule type" value="Genomic_DNA"/>
</dbReference>
<dbReference type="RefSeq" id="XP_033650896.1">
    <property type="nucleotide sequence ID" value="XM_033799045.1"/>
</dbReference>
<keyword evidence="3" id="KW-1185">Reference proteome</keyword>